<protein>
    <submittedName>
        <fullName evidence="2">TraB/GumN family protein</fullName>
    </submittedName>
</protein>
<dbReference type="AlphaFoldDB" id="A0A847R714"/>
<reference evidence="2 3" key="1">
    <citation type="submission" date="2020-04" db="EMBL/GenBank/DDBJ databases">
        <title>Marinomonas sp. M1K-6 isolated from the deep seawater of the Mariana Trench.</title>
        <authorList>
            <person name="Li Y."/>
        </authorList>
    </citation>
    <scope>NUCLEOTIDE SEQUENCE [LARGE SCALE GENOMIC DNA]</scope>
    <source>
        <strain evidence="2 3">M1K-6</strain>
    </source>
</reference>
<feature type="chain" id="PRO_5032847725" evidence="1">
    <location>
        <begin position="22"/>
        <end position="286"/>
    </location>
</feature>
<accession>A0A847R714</accession>
<dbReference type="PANTHER" id="PTHR40590">
    <property type="entry name" value="CYTOPLASMIC PROTEIN-RELATED"/>
    <property type="match status" value="1"/>
</dbReference>
<sequence>MNILKKLGLTLLATATLQSQAASVWKVTNGSNTLYIGGTIHLLTPQDYPLPKAYDKAYHAADKVIFETNMETIGNAMFKQDMQAKLSYADGTTIDQVISADTYQSLKIYLDARQVPITALKHLRPTALAMSLSLIELKHLGFTSAGVDQFYAQKAKQDKKPQGWLEEPESQIDVLSDLDGDDSDNMINYTLSDIKNMPKVMDDLRNSWRKGDVEAMANIELNDFQKDYPDIYHALLVKRNDLWLPQIEAMLENSRVEFVMVGAMHLAGPDSLLASLKNNGYQVSRL</sequence>
<evidence type="ECO:0000256" key="1">
    <source>
        <dbReference type="SAM" id="SignalP"/>
    </source>
</evidence>
<dbReference type="InterPro" id="IPR002816">
    <property type="entry name" value="TraB/PrgY/GumN_fam"/>
</dbReference>
<dbReference type="EMBL" id="JABAEK010000008">
    <property type="protein sequence ID" value="NLQ17886.1"/>
    <property type="molecule type" value="Genomic_DNA"/>
</dbReference>
<keyword evidence="3" id="KW-1185">Reference proteome</keyword>
<organism evidence="2 3">
    <name type="scientific">Marinomonas profundi</name>
    <dbReference type="NCBI Taxonomy" id="2726122"/>
    <lineage>
        <taxon>Bacteria</taxon>
        <taxon>Pseudomonadati</taxon>
        <taxon>Pseudomonadota</taxon>
        <taxon>Gammaproteobacteria</taxon>
        <taxon>Oceanospirillales</taxon>
        <taxon>Oceanospirillaceae</taxon>
        <taxon>Marinomonas</taxon>
    </lineage>
</organism>
<evidence type="ECO:0000313" key="2">
    <source>
        <dbReference type="EMBL" id="NLQ17886.1"/>
    </source>
</evidence>
<evidence type="ECO:0000313" key="3">
    <source>
        <dbReference type="Proteomes" id="UP000586067"/>
    </source>
</evidence>
<dbReference type="Proteomes" id="UP000586067">
    <property type="component" value="Unassembled WGS sequence"/>
</dbReference>
<dbReference type="InterPro" id="IPR047111">
    <property type="entry name" value="YbaP-like"/>
</dbReference>
<dbReference type="RefSeq" id="WP_168825122.1">
    <property type="nucleotide sequence ID" value="NZ_CP073013.1"/>
</dbReference>
<keyword evidence="1" id="KW-0732">Signal</keyword>
<dbReference type="PANTHER" id="PTHR40590:SF1">
    <property type="entry name" value="CYTOPLASMIC PROTEIN"/>
    <property type="match status" value="1"/>
</dbReference>
<gene>
    <name evidence="2" type="ORF">HGG82_09625</name>
</gene>
<dbReference type="CDD" id="cd14789">
    <property type="entry name" value="Tiki"/>
    <property type="match status" value="1"/>
</dbReference>
<proteinExistence type="predicted"/>
<comment type="caution">
    <text evidence="2">The sequence shown here is derived from an EMBL/GenBank/DDBJ whole genome shotgun (WGS) entry which is preliminary data.</text>
</comment>
<dbReference type="Pfam" id="PF01963">
    <property type="entry name" value="TraB_PrgY_gumN"/>
    <property type="match status" value="1"/>
</dbReference>
<name>A0A847R714_9GAMM</name>
<feature type="signal peptide" evidence="1">
    <location>
        <begin position="1"/>
        <end position="21"/>
    </location>
</feature>